<evidence type="ECO:0000313" key="4">
    <source>
        <dbReference type="Proteomes" id="UP001597544"/>
    </source>
</evidence>
<protein>
    <submittedName>
        <fullName evidence="3">Helix-turn-helix domain-containing protein</fullName>
    </submittedName>
</protein>
<evidence type="ECO:0000256" key="1">
    <source>
        <dbReference type="SAM" id="MobiDB-lite"/>
    </source>
</evidence>
<dbReference type="RefSeq" id="WP_377510686.1">
    <property type="nucleotide sequence ID" value="NZ_JBHULU010000021.1"/>
</dbReference>
<sequence length="142" mass="15835">MVDRIRQLMEFKELSSSQFADTVDVPRAVISHIISGRNKPSLDVIIKIISAFPEVNKDWMLMGEGNMLSGLVKKTDSEMDPNTAFVAKNVEPVPKEEKPVDTEKVQEPSNSSLPIPAVESPGKKIEQIVIFYSDKSFVAYKP</sequence>
<feature type="region of interest" description="Disordered" evidence="1">
    <location>
        <begin position="91"/>
        <end position="118"/>
    </location>
</feature>
<dbReference type="SUPFAM" id="SSF47413">
    <property type="entry name" value="lambda repressor-like DNA-binding domains"/>
    <property type="match status" value="1"/>
</dbReference>
<keyword evidence="4" id="KW-1185">Reference proteome</keyword>
<dbReference type="CDD" id="cd00093">
    <property type="entry name" value="HTH_XRE"/>
    <property type="match status" value="1"/>
</dbReference>
<dbReference type="SMART" id="SM00530">
    <property type="entry name" value="HTH_XRE"/>
    <property type="match status" value="1"/>
</dbReference>
<comment type="caution">
    <text evidence="3">The sequence shown here is derived from an EMBL/GenBank/DDBJ whole genome shotgun (WGS) entry which is preliminary data.</text>
</comment>
<dbReference type="InterPro" id="IPR001387">
    <property type="entry name" value="Cro/C1-type_HTH"/>
</dbReference>
<feature type="compositionally biased region" description="Basic and acidic residues" evidence="1">
    <location>
        <begin position="93"/>
        <end position="106"/>
    </location>
</feature>
<proteinExistence type="predicted"/>
<gene>
    <name evidence="3" type="ORF">ACFSRY_17185</name>
</gene>
<dbReference type="Gene3D" id="1.10.260.40">
    <property type="entry name" value="lambda repressor-like DNA-binding domains"/>
    <property type="match status" value="1"/>
</dbReference>
<accession>A0ABW5IPW6</accession>
<reference evidence="4" key="1">
    <citation type="journal article" date="2019" name="Int. J. Syst. Evol. Microbiol.">
        <title>The Global Catalogue of Microorganisms (GCM) 10K type strain sequencing project: providing services to taxonomists for standard genome sequencing and annotation.</title>
        <authorList>
            <consortium name="The Broad Institute Genomics Platform"/>
            <consortium name="The Broad Institute Genome Sequencing Center for Infectious Disease"/>
            <person name="Wu L."/>
            <person name="Ma J."/>
        </authorList>
    </citation>
    <scope>NUCLEOTIDE SEQUENCE [LARGE SCALE GENOMIC DNA]</scope>
    <source>
        <strain evidence="4">KCTC 42498</strain>
    </source>
</reference>
<evidence type="ECO:0000259" key="2">
    <source>
        <dbReference type="PROSITE" id="PS50943"/>
    </source>
</evidence>
<feature type="domain" description="HTH cro/C1-type" evidence="2">
    <location>
        <begin position="5"/>
        <end position="60"/>
    </location>
</feature>
<name>A0ABW5IPW6_9BACT</name>
<evidence type="ECO:0000313" key="3">
    <source>
        <dbReference type="EMBL" id="MFD2515611.1"/>
    </source>
</evidence>
<dbReference type="Pfam" id="PF01381">
    <property type="entry name" value="HTH_3"/>
    <property type="match status" value="1"/>
</dbReference>
<dbReference type="InterPro" id="IPR010982">
    <property type="entry name" value="Lambda_DNA-bd_dom_sf"/>
</dbReference>
<organism evidence="3 4">
    <name type="scientific">Pontibacter locisalis</name>
    <dbReference type="NCBI Taxonomy" id="1719035"/>
    <lineage>
        <taxon>Bacteria</taxon>
        <taxon>Pseudomonadati</taxon>
        <taxon>Bacteroidota</taxon>
        <taxon>Cytophagia</taxon>
        <taxon>Cytophagales</taxon>
        <taxon>Hymenobacteraceae</taxon>
        <taxon>Pontibacter</taxon>
    </lineage>
</organism>
<dbReference type="EMBL" id="JBHULU010000021">
    <property type="protein sequence ID" value="MFD2515611.1"/>
    <property type="molecule type" value="Genomic_DNA"/>
</dbReference>
<dbReference type="Proteomes" id="UP001597544">
    <property type="component" value="Unassembled WGS sequence"/>
</dbReference>
<dbReference type="PROSITE" id="PS50943">
    <property type="entry name" value="HTH_CROC1"/>
    <property type="match status" value="1"/>
</dbReference>